<reference evidence="1" key="2">
    <citation type="journal article" date="2015" name="Fish Shellfish Immunol.">
        <title>Early steps in the European eel (Anguilla anguilla)-Vibrio vulnificus interaction in the gills: Role of the RtxA13 toxin.</title>
        <authorList>
            <person name="Callol A."/>
            <person name="Pajuelo D."/>
            <person name="Ebbesson L."/>
            <person name="Teles M."/>
            <person name="MacKenzie S."/>
            <person name="Amaro C."/>
        </authorList>
    </citation>
    <scope>NUCLEOTIDE SEQUENCE</scope>
</reference>
<reference evidence="1" key="1">
    <citation type="submission" date="2014-11" db="EMBL/GenBank/DDBJ databases">
        <authorList>
            <person name="Amaro Gonzalez C."/>
        </authorList>
    </citation>
    <scope>NUCLEOTIDE SEQUENCE</scope>
</reference>
<protein>
    <submittedName>
        <fullName evidence="1">Uncharacterized protein</fullName>
    </submittedName>
</protein>
<dbReference type="AlphaFoldDB" id="A0A0E9QI65"/>
<accession>A0A0E9QI65</accession>
<proteinExistence type="predicted"/>
<name>A0A0E9QI65_ANGAN</name>
<sequence>MLPYRTEARQAYQQDGFTTYLKGSV</sequence>
<evidence type="ECO:0000313" key="1">
    <source>
        <dbReference type="EMBL" id="JAH16040.1"/>
    </source>
</evidence>
<organism evidence="1">
    <name type="scientific">Anguilla anguilla</name>
    <name type="common">European freshwater eel</name>
    <name type="synonym">Muraena anguilla</name>
    <dbReference type="NCBI Taxonomy" id="7936"/>
    <lineage>
        <taxon>Eukaryota</taxon>
        <taxon>Metazoa</taxon>
        <taxon>Chordata</taxon>
        <taxon>Craniata</taxon>
        <taxon>Vertebrata</taxon>
        <taxon>Euteleostomi</taxon>
        <taxon>Actinopterygii</taxon>
        <taxon>Neopterygii</taxon>
        <taxon>Teleostei</taxon>
        <taxon>Anguilliformes</taxon>
        <taxon>Anguillidae</taxon>
        <taxon>Anguilla</taxon>
    </lineage>
</organism>
<dbReference type="EMBL" id="GBXM01092537">
    <property type="protein sequence ID" value="JAH16040.1"/>
    <property type="molecule type" value="Transcribed_RNA"/>
</dbReference>